<feature type="transmembrane region" description="Helical" evidence="7">
    <location>
        <begin position="119"/>
        <end position="143"/>
    </location>
</feature>
<feature type="domain" description="ABC transmembrane type-1" evidence="8">
    <location>
        <begin position="53"/>
        <end position="237"/>
    </location>
</feature>
<evidence type="ECO:0000256" key="2">
    <source>
        <dbReference type="ARBA" id="ARBA00022448"/>
    </source>
</evidence>
<sequence>MKRTIEAILFWGAVALVWEYGVTLAGVRSYLMPSLSKVIAAGWEERELLLAESWVTLLEVLAGFALAVIGGLLLGVAIHFSAIARRTLYPLLTALQSMPKIALAPLMIVWFGYGFSSKLASTFLFAFFPLVIATLGGLSGIAANLEEHFRALGASRWDTLLRLQLPSALPSFVDGVKIAMPLAVIGAIVGEFIGSEKGLGHLMTLATANAQTDLMFAAILTITVLASLLYWAVEVMSRAVWWRGKAVC</sequence>
<dbReference type="CDD" id="cd06261">
    <property type="entry name" value="TM_PBP2"/>
    <property type="match status" value="1"/>
</dbReference>
<evidence type="ECO:0000256" key="5">
    <source>
        <dbReference type="ARBA" id="ARBA00022989"/>
    </source>
</evidence>
<keyword evidence="10" id="KW-1185">Reference proteome</keyword>
<evidence type="ECO:0000313" key="10">
    <source>
        <dbReference type="Proteomes" id="UP000184339"/>
    </source>
</evidence>
<dbReference type="Gene3D" id="1.10.3720.10">
    <property type="entry name" value="MetI-like"/>
    <property type="match status" value="1"/>
</dbReference>
<evidence type="ECO:0000256" key="7">
    <source>
        <dbReference type="RuleBase" id="RU363032"/>
    </source>
</evidence>
<gene>
    <name evidence="9" type="ORF">SAMN05192549_113155</name>
</gene>
<keyword evidence="3" id="KW-1003">Cell membrane</keyword>
<dbReference type="Proteomes" id="UP000184339">
    <property type="component" value="Unassembled WGS sequence"/>
</dbReference>
<dbReference type="PANTHER" id="PTHR30151">
    <property type="entry name" value="ALKANE SULFONATE ABC TRANSPORTER-RELATED, MEMBRANE SUBUNIT"/>
    <property type="match status" value="1"/>
</dbReference>
<evidence type="ECO:0000256" key="3">
    <source>
        <dbReference type="ARBA" id="ARBA00022475"/>
    </source>
</evidence>
<dbReference type="GO" id="GO:0005886">
    <property type="term" value="C:plasma membrane"/>
    <property type="evidence" value="ECO:0007669"/>
    <property type="project" value="UniProtKB-SubCell"/>
</dbReference>
<dbReference type="EMBL" id="FRCX01000013">
    <property type="protein sequence ID" value="SHN42129.1"/>
    <property type="molecule type" value="Genomic_DNA"/>
</dbReference>
<feature type="transmembrane region" description="Helical" evidence="7">
    <location>
        <begin position="88"/>
        <end position="113"/>
    </location>
</feature>
<keyword evidence="2 7" id="KW-0813">Transport</keyword>
<reference evidence="10" key="1">
    <citation type="submission" date="2016-11" db="EMBL/GenBank/DDBJ databases">
        <authorList>
            <person name="Varghese N."/>
            <person name="Submissions S."/>
        </authorList>
    </citation>
    <scope>NUCLEOTIDE SEQUENCE [LARGE SCALE GENOMIC DNA]</scope>
    <source>
        <strain evidence="10">Sac-22</strain>
    </source>
</reference>
<keyword evidence="5 7" id="KW-1133">Transmembrane helix</keyword>
<dbReference type="STRING" id="551987.SAMN05192549_113155"/>
<dbReference type="AlphaFoldDB" id="A0A1M7R7M9"/>
<feature type="transmembrane region" description="Helical" evidence="7">
    <location>
        <begin position="172"/>
        <end position="194"/>
    </location>
</feature>
<proteinExistence type="inferred from homology"/>
<keyword evidence="6 7" id="KW-0472">Membrane</keyword>
<feature type="transmembrane region" description="Helical" evidence="7">
    <location>
        <begin position="7"/>
        <end position="27"/>
    </location>
</feature>
<dbReference type="Pfam" id="PF00528">
    <property type="entry name" value="BPD_transp_1"/>
    <property type="match status" value="1"/>
</dbReference>
<dbReference type="PANTHER" id="PTHR30151:SF20">
    <property type="entry name" value="ABC TRANSPORTER PERMEASE PROTEIN HI_0355-RELATED"/>
    <property type="match status" value="1"/>
</dbReference>
<protein>
    <submittedName>
        <fullName evidence="9">NitT/TauT family transport system permease protein</fullName>
    </submittedName>
</protein>
<feature type="transmembrane region" description="Helical" evidence="7">
    <location>
        <begin position="214"/>
        <end position="233"/>
    </location>
</feature>
<organism evidence="9 10">
    <name type="scientific">Duganella sacchari</name>
    <dbReference type="NCBI Taxonomy" id="551987"/>
    <lineage>
        <taxon>Bacteria</taxon>
        <taxon>Pseudomonadati</taxon>
        <taxon>Pseudomonadota</taxon>
        <taxon>Betaproteobacteria</taxon>
        <taxon>Burkholderiales</taxon>
        <taxon>Oxalobacteraceae</taxon>
        <taxon>Telluria group</taxon>
        <taxon>Duganella</taxon>
    </lineage>
</organism>
<accession>A0A1M7R7M9</accession>
<dbReference type="GO" id="GO:0055085">
    <property type="term" value="P:transmembrane transport"/>
    <property type="evidence" value="ECO:0007669"/>
    <property type="project" value="InterPro"/>
</dbReference>
<evidence type="ECO:0000256" key="1">
    <source>
        <dbReference type="ARBA" id="ARBA00004651"/>
    </source>
</evidence>
<dbReference type="SUPFAM" id="SSF161098">
    <property type="entry name" value="MetI-like"/>
    <property type="match status" value="1"/>
</dbReference>
<dbReference type="InterPro" id="IPR000515">
    <property type="entry name" value="MetI-like"/>
</dbReference>
<comment type="subcellular location">
    <subcellularLocation>
        <location evidence="1 7">Cell membrane</location>
        <topology evidence="1 7">Multi-pass membrane protein</topology>
    </subcellularLocation>
</comment>
<dbReference type="OrthoDB" id="9809660at2"/>
<evidence type="ECO:0000313" key="9">
    <source>
        <dbReference type="EMBL" id="SHN42129.1"/>
    </source>
</evidence>
<evidence type="ECO:0000256" key="6">
    <source>
        <dbReference type="ARBA" id="ARBA00023136"/>
    </source>
</evidence>
<dbReference type="PROSITE" id="PS50928">
    <property type="entry name" value="ABC_TM1"/>
    <property type="match status" value="1"/>
</dbReference>
<dbReference type="RefSeq" id="WP_072788516.1">
    <property type="nucleotide sequence ID" value="NZ_FRCX01000013.1"/>
</dbReference>
<feature type="transmembrane region" description="Helical" evidence="7">
    <location>
        <begin position="54"/>
        <end position="76"/>
    </location>
</feature>
<evidence type="ECO:0000259" key="8">
    <source>
        <dbReference type="PROSITE" id="PS50928"/>
    </source>
</evidence>
<keyword evidence="4 7" id="KW-0812">Transmembrane</keyword>
<dbReference type="InterPro" id="IPR035906">
    <property type="entry name" value="MetI-like_sf"/>
</dbReference>
<name>A0A1M7R7M9_9BURK</name>
<evidence type="ECO:0000256" key="4">
    <source>
        <dbReference type="ARBA" id="ARBA00022692"/>
    </source>
</evidence>
<comment type="similarity">
    <text evidence="7">Belongs to the binding-protein-dependent transport system permease family.</text>
</comment>